<keyword evidence="2" id="KW-1185">Reference proteome</keyword>
<gene>
    <name evidence="1" type="ORF">Dia5BBH33_12570</name>
</gene>
<accession>A0A8D4UUS1</accession>
<name>A0A8D4UUS1_9FIRM</name>
<reference evidence="2" key="1">
    <citation type="submission" date="2019-05" db="EMBL/GenBank/DDBJ databases">
        <title>Complete genome sequencing of Dialister sp. strain 5BBH33.</title>
        <authorList>
            <person name="Sakamoto M."/>
            <person name="Murakami T."/>
            <person name="Mori H."/>
        </authorList>
    </citation>
    <scope>NUCLEOTIDE SEQUENCE [LARGE SCALE GENOMIC DNA]</scope>
    <source>
        <strain evidence="2">5BBH33</strain>
    </source>
</reference>
<organism evidence="1 2">
    <name type="scientific">Dialister hominis</name>
    <dbReference type="NCBI Taxonomy" id="2582419"/>
    <lineage>
        <taxon>Bacteria</taxon>
        <taxon>Bacillati</taxon>
        <taxon>Bacillota</taxon>
        <taxon>Negativicutes</taxon>
        <taxon>Veillonellales</taxon>
        <taxon>Veillonellaceae</taxon>
        <taxon>Dialister</taxon>
    </lineage>
</organism>
<dbReference type="RefSeq" id="WP_022381861.1">
    <property type="nucleotide sequence ID" value="NZ_AP019697.1"/>
</dbReference>
<dbReference type="GeneID" id="92717427"/>
<dbReference type="KEGG" id="dho:Dia5BBH33_12570"/>
<dbReference type="EMBL" id="AP019697">
    <property type="protein sequence ID" value="BBK25322.1"/>
    <property type="molecule type" value="Genomic_DNA"/>
</dbReference>
<dbReference type="Proteomes" id="UP000320585">
    <property type="component" value="Chromosome"/>
</dbReference>
<sequence>MDLEKVRRAFKRNRFECSVFETAGEAAEYLDGKIDGETVGFGDSLTLQAMACMRN</sequence>
<dbReference type="AlphaFoldDB" id="A0A8D4UUS1"/>
<protein>
    <submittedName>
        <fullName evidence="1">Uncharacterized protein</fullName>
    </submittedName>
</protein>
<evidence type="ECO:0000313" key="2">
    <source>
        <dbReference type="Proteomes" id="UP000320585"/>
    </source>
</evidence>
<evidence type="ECO:0000313" key="1">
    <source>
        <dbReference type="EMBL" id="BBK25322.1"/>
    </source>
</evidence>
<proteinExistence type="predicted"/>